<proteinExistence type="predicted"/>
<dbReference type="OrthoDB" id="4843387at2759"/>
<dbReference type="Proteomes" id="UP000595437">
    <property type="component" value="Chromosome 8"/>
</dbReference>
<gene>
    <name evidence="1" type="ORF">FKW44_012172</name>
</gene>
<accession>A0A7T8K8M7</accession>
<organism evidence="1 2">
    <name type="scientific">Caligus rogercresseyi</name>
    <name type="common">Sea louse</name>
    <dbReference type="NCBI Taxonomy" id="217165"/>
    <lineage>
        <taxon>Eukaryota</taxon>
        <taxon>Metazoa</taxon>
        <taxon>Ecdysozoa</taxon>
        <taxon>Arthropoda</taxon>
        <taxon>Crustacea</taxon>
        <taxon>Multicrustacea</taxon>
        <taxon>Hexanauplia</taxon>
        <taxon>Copepoda</taxon>
        <taxon>Siphonostomatoida</taxon>
        <taxon>Caligidae</taxon>
        <taxon>Caligus</taxon>
    </lineage>
</organism>
<dbReference type="EMBL" id="CP045897">
    <property type="protein sequence ID" value="QQP50982.1"/>
    <property type="molecule type" value="Genomic_DNA"/>
</dbReference>
<evidence type="ECO:0000313" key="2">
    <source>
        <dbReference type="Proteomes" id="UP000595437"/>
    </source>
</evidence>
<protein>
    <submittedName>
        <fullName evidence="1">LOC100197594</fullName>
    </submittedName>
</protein>
<dbReference type="AlphaFoldDB" id="A0A7T8K8M7"/>
<sequence>MELKTVFGRQKLPSVMVWAGVTSDVKKAPLNFVNKGVKLDQAVYLYLLSEEVVIWVQREHPTTPLVSSKMGLRPHQQIGSKLM</sequence>
<reference evidence="2" key="1">
    <citation type="submission" date="2021-01" db="EMBL/GenBank/DDBJ databases">
        <title>Caligus Genome Assembly.</title>
        <authorList>
            <person name="Gallardo-Escarate C."/>
        </authorList>
    </citation>
    <scope>NUCLEOTIDE SEQUENCE [LARGE SCALE GENOMIC DNA]</scope>
</reference>
<name>A0A7T8K8M7_CALRO</name>
<keyword evidence="2" id="KW-1185">Reference proteome</keyword>
<evidence type="ECO:0000313" key="1">
    <source>
        <dbReference type="EMBL" id="QQP50982.1"/>
    </source>
</evidence>